<dbReference type="Gene3D" id="2.120.10.30">
    <property type="entry name" value="TolB, C-terminal domain"/>
    <property type="match status" value="1"/>
</dbReference>
<protein>
    <recommendedName>
        <fullName evidence="4">6-bladed beta-propeller</fullName>
    </recommendedName>
</protein>
<dbReference type="EMBL" id="LRPC01000003">
    <property type="protein sequence ID" value="KYG76896.1"/>
    <property type="molecule type" value="Genomic_DNA"/>
</dbReference>
<dbReference type="AlphaFoldDB" id="A0A150XDY2"/>
<comment type="caution">
    <text evidence="2">The sequence shown here is derived from an EMBL/GenBank/DDBJ whole genome shotgun (WGS) entry which is preliminary data.</text>
</comment>
<organism evidence="2 3">
    <name type="scientific">Roseivirga spongicola</name>
    <dbReference type="NCBI Taxonomy" id="333140"/>
    <lineage>
        <taxon>Bacteria</taxon>
        <taxon>Pseudomonadati</taxon>
        <taxon>Bacteroidota</taxon>
        <taxon>Cytophagia</taxon>
        <taxon>Cytophagales</taxon>
        <taxon>Roseivirgaceae</taxon>
        <taxon>Roseivirga</taxon>
    </lineage>
</organism>
<evidence type="ECO:0000256" key="1">
    <source>
        <dbReference type="SAM" id="SignalP"/>
    </source>
</evidence>
<sequence length="384" mass="43029">MIQRSTHNTLALLILCFLIATSCSNGDSSGIVFKDGFASIPIDIDAPRQNLADFIESVEIIQLEETPNSLLGDVMEYEKVGDKLVLRNVNTNSVTQYTHEGEFLSSFSKVGNGPKEYSFILSFWVEGESVFIYDSPNGRVQEYDIEGNFKSSTRIAHGAVGSIISRDGSFYLSTIRPIDGENKYYALILDQNGEVEDMQIPYAHTKLIYISWGYPDIRMAEDELIHHYVNNDTVYIQRDGQFEPYISFDFADNWAWKGVEEIKSSGDYAQVVRQRDKVSSVSPVISGRLIFSSYKLGGDMHSVLIDLKSGESITLKDAYSNAFRPLEFEDGKLVYSVDSDRISDLVGSLTSSQIEYRGGASLESIESSENPALVKIKFKESSEW</sequence>
<feature type="signal peptide" evidence="1">
    <location>
        <begin position="1"/>
        <end position="25"/>
    </location>
</feature>
<evidence type="ECO:0008006" key="4">
    <source>
        <dbReference type="Google" id="ProtNLM"/>
    </source>
</evidence>
<feature type="chain" id="PRO_5007574575" description="6-bladed beta-propeller" evidence="1">
    <location>
        <begin position="26"/>
        <end position="384"/>
    </location>
</feature>
<dbReference type="Proteomes" id="UP000075606">
    <property type="component" value="Unassembled WGS sequence"/>
</dbReference>
<proteinExistence type="predicted"/>
<dbReference type="RefSeq" id="WP_068218764.1">
    <property type="nucleotide sequence ID" value="NZ_LRPC01000003.1"/>
</dbReference>
<dbReference type="SUPFAM" id="SSF69304">
    <property type="entry name" value="Tricorn protease N-terminal domain"/>
    <property type="match status" value="1"/>
</dbReference>
<dbReference type="InterPro" id="IPR011042">
    <property type="entry name" value="6-blade_b-propeller_TolB-like"/>
</dbReference>
<keyword evidence="1" id="KW-0732">Signal</keyword>
<dbReference type="STRING" id="333140.AWW68_19150"/>
<reference evidence="2 3" key="1">
    <citation type="submission" date="2016-01" db="EMBL/GenBank/DDBJ databases">
        <title>Genome sequencing of Roseivirga spongicola UST030701-084.</title>
        <authorList>
            <person name="Selvaratnam C."/>
            <person name="Thevarajoo S."/>
            <person name="Goh K.M."/>
            <person name="Ee R."/>
            <person name="Chan K.-G."/>
            <person name="Chong C.S."/>
        </authorList>
    </citation>
    <scope>NUCLEOTIDE SEQUENCE [LARGE SCALE GENOMIC DNA]</scope>
    <source>
        <strain evidence="2 3">UST030701-084</strain>
    </source>
</reference>
<dbReference type="PROSITE" id="PS51257">
    <property type="entry name" value="PROKAR_LIPOPROTEIN"/>
    <property type="match status" value="1"/>
</dbReference>
<keyword evidence="3" id="KW-1185">Reference proteome</keyword>
<name>A0A150XDY2_9BACT</name>
<evidence type="ECO:0000313" key="3">
    <source>
        <dbReference type="Proteomes" id="UP000075606"/>
    </source>
</evidence>
<accession>A0A150XDY2</accession>
<evidence type="ECO:0000313" key="2">
    <source>
        <dbReference type="EMBL" id="KYG76896.1"/>
    </source>
</evidence>
<dbReference type="Pfam" id="PF17170">
    <property type="entry name" value="DUF5128"/>
    <property type="match status" value="1"/>
</dbReference>
<gene>
    <name evidence="2" type="ORF">AWW68_19150</name>
</gene>
<dbReference type="OrthoDB" id="981592at2"/>